<dbReference type="GO" id="GO:0032259">
    <property type="term" value="P:methylation"/>
    <property type="evidence" value="ECO:0007669"/>
    <property type="project" value="InterPro"/>
</dbReference>
<keyword evidence="3" id="KW-1185">Reference proteome</keyword>
<accession>A0A1S7RRQ3</accession>
<feature type="chain" id="PRO_5010577661" evidence="1">
    <location>
        <begin position="29"/>
        <end position="172"/>
    </location>
</feature>
<dbReference type="GO" id="GO:0003676">
    <property type="term" value="F:nucleic acid binding"/>
    <property type="evidence" value="ECO:0007669"/>
    <property type="project" value="InterPro"/>
</dbReference>
<keyword evidence="1" id="KW-0732">Signal</keyword>
<dbReference type="RefSeq" id="WP_046801063.1">
    <property type="nucleotide sequence ID" value="NZ_LT009724.1"/>
</dbReference>
<dbReference type="InterPro" id="IPR002052">
    <property type="entry name" value="DNA_methylase_N6_adenine_CS"/>
</dbReference>
<evidence type="ECO:0000313" key="2">
    <source>
        <dbReference type="EMBL" id="CUX56358.1"/>
    </source>
</evidence>
<name>A0A1S7RRQ3_9HYPH</name>
<organism evidence="2 3">
    <name type="scientific">Agrobacterium tomkonis CFBP 6623</name>
    <dbReference type="NCBI Taxonomy" id="1183432"/>
    <lineage>
        <taxon>Bacteria</taxon>
        <taxon>Pseudomonadati</taxon>
        <taxon>Pseudomonadota</taxon>
        <taxon>Alphaproteobacteria</taxon>
        <taxon>Hyphomicrobiales</taxon>
        <taxon>Rhizobiaceae</taxon>
        <taxon>Rhizobium/Agrobacterium group</taxon>
        <taxon>Agrobacterium</taxon>
        <taxon>Agrobacterium tumefaciens complex</taxon>
    </lineage>
</organism>
<gene>
    <name evidence="2" type="ORF">AGR3A_Lc140257</name>
</gene>
<evidence type="ECO:0000313" key="3">
    <source>
        <dbReference type="Proteomes" id="UP000191988"/>
    </source>
</evidence>
<dbReference type="PROSITE" id="PS00092">
    <property type="entry name" value="N6_MTASE"/>
    <property type="match status" value="1"/>
</dbReference>
<dbReference type="EMBL" id="FBWK01000050">
    <property type="protein sequence ID" value="CUX56358.1"/>
    <property type="molecule type" value="Genomic_DNA"/>
</dbReference>
<sequence>MLALTHLRHGTTVMCITFAMLQAGSAVAAKTDPTFYDAALCNPPYSMTSATEIYDAAEKLAKPDTSSLGAAIYTLPFQIGRDGFESDEVFFANGAVGVLIKGQRADDLAAKYDLKPETSDLMGTSSKGYARELSQDLQPPEGLAGPGKVSIVAREGDALGGKTLLACEFAPD</sequence>
<dbReference type="GO" id="GO:0008168">
    <property type="term" value="F:methyltransferase activity"/>
    <property type="evidence" value="ECO:0007669"/>
    <property type="project" value="InterPro"/>
</dbReference>
<dbReference type="AlphaFoldDB" id="A0A1S7RRQ3"/>
<protein>
    <submittedName>
        <fullName evidence="2">Uncharacterized protein</fullName>
    </submittedName>
</protein>
<dbReference type="Proteomes" id="UP000191988">
    <property type="component" value="Unassembled WGS sequence"/>
</dbReference>
<reference evidence="3" key="1">
    <citation type="submission" date="2016-01" db="EMBL/GenBank/DDBJ databases">
        <authorList>
            <person name="Regsiter A."/>
            <person name="william w."/>
        </authorList>
    </citation>
    <scope>NUCLEOTIDE SEQUENCE [LARGE SCALE GENOMIC DNA]</scope>
    <source>
        <strain evidence="3">CFBP 6623</strain>
    </source>
</reference>
<proteinExistence type="predicted"/>
<evidence type="ECO:0000256" key="1">
    <source>
        <dbReference type="SAM" id="SignalP"/>
    </source>
</evidence>
<feature type="signal peptide" evidence="1">
    <location>
        <begin position="1"/>
        <end position="28"/>
    </location>
</feature>